<dbReference type="GO" id="GO:0006508">
    <property type="term" value="P:proteolysis"/>
    <property type="evidence" value="ECO:0007669"/>
    <property type="project" value="InterPro"/>
</dbReference>
<dbReference type="Proteomes" id="UP000241858">
    <property type="component" value="Unassembled WGS sequence"/>
</dbReference>
<evidence type="ECO:0000256" key="1">
    <source>
        <dbReference type="ARBA" id="ARBA00010088"/>
    </source>
</evidence>
<evidence type="ECO:0000256" key="2">
    <source>
        <dbReference type="ARBA" id="ARBA00022801"/>
    </source>
</evidence>
<proteinExistence type="inferred from homology"/>
<dbReference type="InterPro" id="IPR000073">
    <property type="entry name" value="AB_hydrolase_1"/>
</dbReference>
<dbReference type="Gene3D" id="3.40.50.1820">
    <property type="entry name" value="alpha/beta hydrolase"/>
    <property type="match status" value="1"/>
</dbReference>
<dbReference type="InterPro" id="IPR002410">
    <property type="entry name" value="Peptidase_S33"/>
</dbReference>
<dbReference type="PRINTS" id="PR00793">
    <property type="entry name" value="PROAMNOPTASE"/>
</dbReference>
<accession>A0A2T3HW70</accession>
<dbReference type="RefSeq" id="WP_107207905.1">
    <property type="nucleotide sequence ID" value="NZ_PYLY01000028.1"/>
</dbReference>
<dbReference type="Pfam" id="PF00561">
    <property type="entry name" value="Abhydrolase_1"/>
    <property type="match status" value="1"/>
</dbReference>
<comment type="similarity">
    <text evidence="1">Belongs to the peptidase S33 family.</text>
</comment>
<dbReference type="InterPro" id="IPR051601">
    <property type="entry name" value="Serine_prot/Carboxylest_S33"/>
</dbReference>
<dbReference type="PANTHER" id="PTHR43248:SF2">
    <property type="entry name" value="PROLYL AMINOPEPTIDASE"/>
    <property type="match status" value="1"/>
</dbReference>
<dbReference type="OrthoDB" id="9796770at2"/>
<evidence type="ECO:0000313" key="5">
    <source>
        <dbReference type="Proteomes" id="UP000241858"/>
    </source>
</evidence>
<evidence type="ECO:0000259" key="3">
    <source>
        <dbReference type="Pfam" id="PF00561"/>
    </source>
</evidence>
<comment type="caution">
    <text evidence="4">The sequence shown here is derived from an EMBL/GenBank/DDBJ whole genome shotgun (WGS) entry which is preliminary data.</text>
</comment>
<name>A0A2T3HW70_9GAMM</name>
<dbReference type="SUPFAM" id="SSF53474">
    <property type="entry name" value="alpha/beta-Hydrolases"/>
    <property type="match status" value="1"/>
</dbReference>
<dbReference type="PANTHER" id="PTHR43248">
    <property type="entry name" value="2-SUCCINYL-6-HYDROXY-2,4-CYCLOHEXADIENE-1-CARBOXYLATE SYNTHASE"/>
    <property type="match status" value="1"/>
</dbReference>
<dbReference type="AlphaFoldDB" id="A0A2T3HW70"/>
<feature type="domain" description="AB hydrolase-1" evidence="3">
    <location>
        <begin position="51"/>
        <end position="209"/>
    </location>
</feature>
<sequence>MALQDFIYGDQLCFRYININVPVNYEQITDGSLTIYAREVVHKSNIDKNLPWLVYLQGGPGFAAPRPEANSGWLKTALKYYRVLLLDQRGTGASSAITHQTLAGKTAEQQAEYLTHFRADNIVRDAEQLRQYLGIKQWALLGQSFGGFCALHYLSFYPQSLSRVFITGGIPSITATADEVYQATYKRVADKNKAFFKRFAGAQQQCNAIAEYLSKNQTYLPNGQLFTVEQFQTWGITLGGTGGDLAMYYALEDAFVDIEGQQQLNYNFLNTMLNQQSYQTNPIYAILHEAIYCQQQASEWSAERVRSQYPQYQYQPGKDVSFTGEMVYPWMFDQMTCLQPLREAAHLLAQKKDWPQLYCAQQLANNTVPVAAAVYVEDMYVEYHYSCETLALLSNAKSWQTNQYEHNGLRVDGEHILEQLIALADML</sequence>
<protein>
    <submittedName>
        <fullName evidence="4">Alpha/beta hydrolase</fullName>
    </submittedName>
</protein>
<dbReference type="InterPro" id="IPR029058">
    <property type="entry name" value="AB_hydrolase_fold"/>
</dbReference>
<keyword evidence="2 4" id="KW-0378">Hydrolase</keyword>
<dbReference type="GO" id="GO:0008233">
    <property type="term" value="F:peptidase activity"/>
    <property type="evidence" value="ECO:0007669"/>
    <property type="project" value="InterPro"/>
</dbReference>
<organism evidence="4 5">
    <name type="scientific">Photobacterium aquimaris</name>
    <dbReference type="NCBI Taxonomy" id="512643"/>
    <lineage>
        <taxon>Bacteria</taxon>
        <taxon>Pseudomonadati</taxon>
        <taxon>Pseudomonadota</taxon>
        <taxon>Gammaproteobacteria</taxon>
        <taxon>Vibrionales</taxon>
        <taxon>Vibrionaceae</taxon>
        <taxon>Photobacterium</taxon>
    </lineage>
</organism>
<evidence type="ECO:0000313" key="4">
    <source>
        <dbReference type="EMBL" id="PSU02907.1"/>
    </source>
</evidence>
<reference evidence="4 5" key="1">
    <citation type="submission" date="2018-03" db="EMBL/GenBank/DDBJ databases">
        <title>Whole genome sequencing of Histamine producing bacteria.</title>
        <authorList>
            <person name="Butler K."/>
        </authorList>
    </citation>
    <scope>NUCLEOTIDE SEQUENCE [LARGE SCALE GENOMIC DNA]</scope>
    <source>
        <strain evidence="4 5">DSM 23343</strain>
    </source>
</reference>
<dbReference type="EMBL" id="PYLY01000028">
    <property type="protein sequence ID" value="PSU02907.1"/>
    <property type="molecule type" value="Genomic_DNA"/>
</dbReference>
<gene>
    <name evidence="4" type="ORF">C0W81_13640</name>
</gene>